<dbReference type="AlphaFoldDB" id="A0A7W8JZ03"/>
<proteinExistence type="predicted"/>
<evidence type="ECO:0000313" key="2">
    <source>
        <dbReference type="Proteomes" id="UP000552709"/>
    </source>
</evidence>
<reference evidence="1 2" key="1">
    <citation type="submission" date="2020-08" db="EMBL/GenBank/DDBJ databases">
        <title>Genomic Encyclopedia of Type Strains, Phase IV (KMG-IV): sequencing the most valuable type-strain genomes for metagenomic binning, comparative biology and taxonomic classification.</title>
        <authorList>
            <person name="Goeker M."/>
        </authorList>
    </citation>
    <scope>NUCLEOTIDE SEQUENCE [LARGE SCALE GENOMIC DNA]</scope>
    <source>
        <strain evidence="1 2">DSM 27939</strain>
    </source>
</reference>
<keyword evidence="2" id="KW-1185">Reference proteome</keyword>
<dbReference type="RefSeq" id="WP_184137635.1">
    <property type="nucleotide sequence ID" value="NZ_JACHFL010000022.1"/>
</dbReference>
<comment type="caution">
    <text evidence="1">The sequence shown here is derived from an EMBL/GenBank/DDBJ whole genome shotgun (WGS) entry which is preliminary data.</text>
</comment>
<dbReference type="EMBL" id="JACHFL010000022">
    <property type="protein sequence ID" value="MBB5365826.1"/>
    <property type="molecule type" value="Genomic_DNA"/>
</dbReference>
<accession>A0A7W8JZ03</accession>
<sequence length="96" mass="10824">MVREEDRPDDLRLLQALAGGDEGALFLLHGRYAGRILMLAQREGLADPEQAVEDAFVLMCRSACCFVRSDLPPPIWIIGMALWHFRRIGPDTFSTH</sequence>
<gene>
    <name evidence="1" type="ORF">HNQ08_004952</name>
</gene>
<organism evidence="1 2">
    <name type="scientific">Deinococcus humi</name>
    <dbReference type="NCBI Taxonomy" id="662880"/>
    <lineage>
        <taxon>Bacteria</taxon>
        <taxon>Thermotogati</taxon>
        <taxon>Deinococcota</taxon>
        <taxon>Deinococci</taxon>
        <taxon>Deinococcales</taxon>
        <taxon>Deinococcaceae</taxon>
        <taxon>Deinococcus</taxon>
    </lineage>
</organism>
<evidence type="ECO:0000313" key="1">
    <source>
        <dbReference type="EMBL" id="MBB5365826.1"/>
    </source>
</evidence>
<name>A0A7W8JZ03_9DEIO</name>
<dbReference type="Proteomes" id="UP000552709">
    <property type="component" value="Unassembled WGS sequence"/>
</dbReference>
<protein>
    <recommendedName>
        <fullName evidence="3">RNA polymerase sigma-70 region 2 domain-containing protein</fullName>
    </recommendedName>
</protein>
<evidence type="ECO:0008006" key="3">
    <source>
        <dbReference type="Google" id="ProtNLM"/>
    </source>
</evidence>